<dbReference type="InterPro" id="IPR008040">
    <property type="entry name" value="Hydant_A_N"/>
</dbReference>
<protein>
    <recommendedName>
        <fullName evidence="5">5-oxoprolinase</fullName>
    </recommendedName>
</protein>
<dbReference type="Pfam" id="PF05378">
    <property type="entry name" value="Hydant_A_N"/>
    <property type="match status" value="1"/>
</dbReference>
<dbReference type="GO" id="GO:0017168">
    <property type="term" value="F:5-oxoprolinase (ATP-hydrolyzing) activity"/>
    <property type="evidence" value="ECO:0007669"/>
    <property type="project" value="TreeGrafter"/>
</dbReference>
<dbReference type="InterPro" id="IPR002821">
    <property type="entry name" value="Hydantoinase_A"/>
</dbReference>
<evidence type="ECO:0000313" key="4">
    <source>
        <dbReference type="Proteomes" id="UP000473826"/>
    </source>
</evidence>
<evidence type="ECO:0000259" key="1">
    <source>
        <dbReference type="Pfam" id="PF01968"/>
    </source>
</evidence>
<dbReference type="Proteomes" id="UP000473826">
    <property type="component" value="Unassembled WGS sequence"/>
</dbReference>
<feature type="domain" description="Hydantoinase A/oxoprolinase" evidence="1">
    <location>
        <begin position="273"/>
        <end position="564"/>
    </location>
</feature>
<dbReference type="GO" id="GO:0005829">
    <property type="term" value="C:cytosol"/>
    <property type="evidence" value="ECO:0007669"/>
    <property type="project" value="TreeGrafter"/>
</dbReference>
<evidence type="ECO:0000313" key="3">
    <source>
        <dbReference type="EMBL" id="TXT05093.1"/>
    </source>
</evidence>
<keyword evidence="4" id="KW-1185">Reference proteome</keyword>
<organism evidence="3 4">
    <name type="scientific">Vanrija humicola</name>
    <name type="common">Yeast</name>
    <name type="synonym">Cryptococcus humicola</name>
    <dbReference type="NCBI Taxonomy" id="5417"/>
    <lineage>
        <taxon>Eukaryota</taxon>
        <taxon>Fungi</taxon>
        <taxon>Dikarya</taxon>
        <taxon>Basidiomycota</taxon>
        <taxon>Agaricomycotina</taxon>
        <taxon>Tremellomycetes</taxon>
        <taxon>Trichosporonales</taxon>
        <taxon>Trichosporonaceae</taxon>
        <taxon>Vanrija</taxon>
    </lineage>
</organism>
<accession>A0A7D8UXD8</accession>
<dbReference type="PANTHER" id="PTHR11365">
    <property type="entry name" value="5-OXOPROLINASE RELATED"/>
    <property type="match status" value="1"/>
</dbReference>
<reference evidence="3 4" key="1">
    <citation type="journal article" date="2019" name="PLoS Genet.">
        <title>Convergent evolution of linked mating-type loci in basidiomycete fungi.</title>
        <authorList>
            <person name="Sun S."/>
            <person name="Coelho M.A."/>
            <person name="Heitman J."/>
            <person name="Nowrousian M."/>
        </authorList>
    </citation>
    <scope>NUCLEOTIDE SEQUENCE [LARGE SCALE GENOMIC DNA]</scope>
    <source>
        <strain evidence="3 4">CBS 4282</strain>
    </source>
</reference>
<feature type="domain" description="Hydantoinase/oxoprolinase N-terminal" evidence="2">
    <location>
        <begin position="13"/>
        <end position="254"/>
    </location>
</feature>
<evidence type="ECO:0000259" key="2">
    <source>
        <dbReference type="Pfam" id="PF05378"/>
    </source>
</evidence>
<dbReference type="GO" id="GO:0006749">
    <property type="term" value="P:glutathione metabolic process"/>
    <property type="evidence" value="ECO:0007669"/>
    <property type="project" value="TreeGrafter"/>
</dbReference>
<comment type="caution">
    <text evidence="3">The sequence shown here is derived from an EMBL/GenBank/DDBJ whole genome shotgun (WGS) entry which is preliminary data.</text>
</comment>
<sequence length="764" mass="82665">MTAPTPVPDHSIRISIDRGGTFTDVYASVLDPKGPGGRSDFVVKLLSQDPGNYTDAPTEGVRRVLERVLGKELPRGEPLPVNHLDYVRLSTTVATNALLERKGQDHALVITRGFRDLLEIGNQTRPRIFDLNIKRALPLYSKVLEVDERVTLVGYTSDPKQAEHALVFNEDGSIARPYSGNGAEEQKRLLGDKIVRGISGEAVVVLQEPDLEAIRADLQRLYDGGCRALAVCFAHSYTYPEHELAVGAVAKEIGFPHISLSSQLLPVIKMTTRGQSTTADAYLTPVLQEYLRGFYSGFEGGADGSLRVEFMGSDGGLVELKHFSGLKSILSGPAGGVVGYALTSWDEEERAPIIGFDVGGTSTDVSRFAGRYESVAETTTAGISINVPQLDINTVAAGGGSCLTYKTGLFRAGPESAGAHPGPACYRKGGPLALTDGNLFLGRLVPKYFPKCFGPNEDQELDPEATQRQFEKLVAEVRADTGTDKPMDEIVYGFVKIANETMARPIRTLTEARGFKTSDHVLASFGGAGGQHACEISELLNIDRVLIHKYSSVLSAYGLALAERVYELQEPAAERYSAATLPGLLERLTGLGTKVTTVLGEAGFDKSHVRLERILNMRFDGTDTALMILAPPGSDDFETEFKRAYKAEFGFLLNKDIIVDDVKVRGIGMSHEGLGESTFAEAKRLSLQPAGKPDFEQDVYVWNAVEGTGARVNAPVYELGGLAVGTEVTGPALIIDATQTIFVNVHWKAIVTTNSLLLVREVKW</sequence>
<name>A0A7D8UXD8_VANHU</name>
<proteinExistence type="predicted"/>
<dbReference type="InterPro" id="IPR045079">
    <property type="entry name" value="Oxoprolinase-like"/>
</dbReference>
<dbReference type="AlphaFoldDB" id="A0A7D8UXD8"/>
<dbReference type="OrthoDB" id="3643at2759"/>
<evidence type="ECO:0008006" key="5">
    <source>
        <dbReference type="Google" id="ProtNLM"/>
    </source>
</evidence>
<dbReference type="PANTHER" id="PTHR11365:SF2">
    <property type="entry name" value="5-OXOPROLINASE"/>
    <property type="match status" value="1"/>
</dbReference>
<dbReference type="EMBL" id="QKWK01000012">
    <property type="protein sequence ID" value="TXT05093.1"/>
    <property type="molecule type" value="Genomic_DNA"/>
</dbReference>
<gene>
    <name evidence="3" type="ORF">VHUM_03913</name>
</gene>
<dbReference type="Pfam" id="PF01968">
    <property type="entry name" value="Hydantoinase_A"/>
    <property type="match status" value="1"/>
</dbReference>